<comment type="caution">
    <text evidence="5">The sequence shown here is derived from an EMBL/GenBank/DDBJ whole genome shotgun (WGS) entry which is preliminary data.</text>
</comment>
<feature type="domain" description="Alpha/beta-hydrolase catalytic" evidence="3">
    <location>
        <begin position="420"/>
        <end position="484"/>
    </location>
</feature>
<evidence type="ECO:0000313" key="6">
    <source>
        <dbReference type="Proteomes" id="UP000707731"/>
    </source>
</evidence>
<feature type="compositionally biased region" description="Pro residues" evidence="1">
    <location>
        <begin position="227"/>
        <end position="237"/>
    </location>
</feature>
<sequence length="500" mass="51885">MRGDGVRRERLRRSQFPPRGVRLAGGGRSARPSRGGGPVSITARRHHRDRAGLPLPRIGTCLGIAVGVAASLAPGLLPRTAGAQAILTGLLVAGALGAAAGLGWALRRAGMDTDRQAGRAGVAIATAVVLTAAIWRAGHWQNGLRSAMGVAPIDPWYWARCAAGATLVAGTLVAVGRVSRRALTALRTGPTIVAAVVVALVGWLVLAPGIVDWRMATYAEANAAPEPDTPPHIPPPHSGSAESEVDSAGLGRQGRRFVGGGQDGPIRVYVGVDSAPDLRTRVALAVRELERSGGFARGNIVIAVPTGSGWIDGGAVTGIAERFGEDAAVVGLQYAYTPSWVSFVFGREQAVEAARALFTAIEDRVATMTPRPRLFVYGQSLGAYGGSGIFTDEVDQDRRTCAVLWAGPPANRAHRAGATVLANSSDPVVHWSPALLWRAPDLADVRHDAPLPRWLPLLSFVQTTADLLGALDAPAGHGHRYGTDQGTGLGDCGSPGGTHG</sequence>
<dbReference type="Pfam" id="PF10081">
    <property type="entry name" value="Abhydrolase_9"/>
    <property type="match status" value="2"/>
</dbReference>
<gene>
    <name evidence="5" type="ORF">IU449_09765</name>
</gene>
<name>A0ABS0DB19_9NOCA</name>
<evidence type="ECO:0000259" key="4">
    <source>
        <dbReference type="Pfam" id="PF15420"/>
    </source>
</evidence>
<feature type="transmembrane region" description="Helical" evidence="2">
    <location>
        <begin position="157"/>
        <end position="179"/>
    </location>
</feature>
<feature type="region of interest" description="Disordered" evidence="1">
    <location>
        <begin position="1"/>
        <end position="48"/>
    </location>
</feature>
<dbReference type="EMBL" id="JADLQN010000001">
    <property type="protein sequence ID" value="MBF6354827.1"/>
    <property type="molecule type" value="Genomic_DNA"/>
</dbReference>
<feature type="domain" description="Alpha/beta-hydrolase catalytic" evidence="3">
    <location>
        <begin position="266"/>
        <end position="413"/>
    </location>
</feature>
<feature type="transmembrane region" description="Helical" evidence="2">
    <location>
        <begin position="118"/>
        <end position="137"/>
    </location>
</feature>
<evidence type="ECO:0000313" key="5">
    <source>
        <dbReference type="EMBL" id="MBF6354827.1"/>
    </source>
</evidence>
<proteinExistence type="predicted"/>
<feature type="region of interest" description="Disordered" evidence="1">
    <location>
        <begin position="223"/>
        <end position="246"/>
    </location>
</feature>
<feature type="transmembrane region" description="Helical" evidence="2">
    <location>
        <begin position="191"/>
        <end position="211"/>
    </location>
</feature>
<feature type="transmembrane region" description="Helical" evidence="2">
    <location>
        <begin position="54"/>
        <end position="73"/>
    </location>
</feature>
<keyword evidence="6" id="KW-1185">Reference proteome</keyword>
<protein>
    <submittedName>
        <fullName evidence="5">Alpha/beta-hydrolase family protein</fullName>
    </submittedName>
</protein>
<feature type="compositionally biased region" description="Gly residues" evidence="1">
    <location>
        <begin position="23"/>
        <end position="38"/>
    </location>
</feature>
<dbReference type="Pfam" id="PF15420">
    <property type="entry name" value="Abhydrolase_9_N"/>
    <property type="match status" value="1"/>
</dbReference>
<keyword evidence="2" id="KW-1133">Transmembrane helix</keyword>
<feature type="domain" description="Alpha/beta-hydrolase N-terminal" evidence="4">
    <location>
        <begin position="72"/>
        <end position="261"/>
    </location>
</feature>
<evidence type="ECO:0000259" key="3">
    <source>
        <dbReference type="Pfam" id="PF10081"/>
    </source>
</evidence>
<reference evidence="5 6" key="1">
    <citation type="submission" date="2020-10" db="EMBL/GenBank/DDBJ databases">
        <title>Identification of Nocardia species via Next-generation sequencing and recognition of intraspecies genetic diversity.</title>
        <authorList>
            <person name="Li P."/>
            <person name="Li P."/>
            <person name="Lu B."/>
        </authorList>
    </citation>
    <scope>NUCLEOTIDE SEQUENCE [LARGE SCALE GENOMIC DNA]</scope>
    <source>
        <strain evidence="5 6">BJ06-0143</strain>
    </source>
</reference>
<evidence type="ECO:0000256" key="1">
    <source>
        <dbReference type="SAM" id="MobiDB-lite"/>
    </source>
</evidence>
<dbReference type="InterPro" id="IPR027787">
    <property type="entry name" value="Alpha/beta-hydrolase_catalytic"/>
</dbReference>
<accession>A0ABS0DB19</accession>
<dbReference type="InterPro" id="IPR027788">
    <property type="entry name" value="Alpha/beta-hydrolase_N_dom"/>
</dbReference>
<organism evidence="5 6">
    <name type="scientific">Nocardia higoensis</name>
    <dbReference type="NCBI Taxonomy" id="228599"/>
    <lineage>
        <taxon>Bacteria</taxon>
        <taxon>Bacillati</taxon>
        <taxon>Actinomycetota</taxon>
        <taxon>Actinomycetes</taxon>
        <taxon>Mycobacteriales</taxon>
        <taxon>Nocardiaceae</taxon>
        <taxon>Nocardia</taxon>
    </lineage>
</organism>
<keyword evidence="2" id="KW-0472">Membrane</keyword>
<dbReference type="Proteomes" id="UP000707731">
    <property type="component" value="Unassembled WGS sequence"/>
</dbReference>
<keyword evidence="2" id="KW-0812">Transmembrane</keyword>
<feature type="transmembrane region" description="Helical" evidence="2">
    <location>
        <begin position="85"/>
        <end position="106"/>
    </location>
</feature>
<evidence type="ECO:0000256" key="2">
    <source>
        <dbReference type="SAM" id="Phobius"/>
    </source>
</evidence>